<evidence type="ECO:0000313" key="3">
    <source>
        <dbReference type="EMBL" id="BCO28275.1"/>
    </source>
</evidence>
<dbReference type="InterPro" id="IPR050769">
    <property type="entry name" value="NAT_camello-type"/>
</dbReference>
<dbReference type="RefSeq" id="WP_223904246.1">
    <property type="nucleotide sequence ID" value="NZ_AP024238.1"/>
</dbReference>
<protein>
    <recommendedName>
        <fullName evidence="2">N-acetyltransferase domain-containing protein</fullName>
    </recommendedName>
</protein>
<feature type="domain" description="N-acetyltransferase" evidence="2">
    <location>
        <begin position="4"/>
        <end position="159"/>
    </location>
</feature>
<dbReference type="InterPro" id="IPR016181">
    <property type="entry name" value="Acyl_CoA_acyltransferase"/>
</dbReference>
<keyword evidence="1" id="KW-0808">Transferase</keyword>
<dbReference type="Pfam" id="PF00583">
    <property type="entry name" value="Acetyltransf_1"/>
    <property type="match status" value="1"/>
</dbReference>
<dbReference type="CDD" id="cd04301">
    <property type="entry name" value="NAT_SF"/>
    <property type="match status" value="1"/>
</dbReference>
<dbReference type="InterPro" id="IPR000182">
    <property type="entry name" value="GNAT_dom"/>
</dbReference>
<evidence type="ECO:0000256" key="1">
    <source>
        <dbReference type="ARBA" id="ARBA00022679"/>
    </source>
</evidence>
<dbReference type="PANTHER" id="PTHR13947:SF37">
    <property type="entry name" value="LD18367P"/>
    <property type="match status" value="1"/>
</dbReference>
<dbReference type="PANTHER" id="PTHR13947">
    <property type="entry name" value="GNAT FAMILY N-ACETYLTRANSFERASE"/>
    <property type="match status" value="1"/>
</dbReference>
<proteinExistence type="predicted"/>
<keyword evidence="4" id="KW-1185">Reference proteome</keyword>
<dbReference type="SUPFAM" id="SSF55729">
    <property type="entry name" value="Acyl-CoA N-acyltransferases (Nat)"/>
    <property type="match status" value="1"/>
</dbReference>
<accession>A0ABN6D8F7</accession>
<gene>
    <name evidence="3" type="ORF">MIZ03_3175</name>
</gene>
<sequence>MTPSLHKDYLPGSIGRIAELHARYYSELVGFGLPFESKVARELAEFCERYDSERDGLWLVLQDGQIEGSIAIDGSHAGQGGAHLRWFITSERMRGTGVGSTLLASAMEFCRSKQYHRAYLWTFEGLDAARHLYEKFGFRLVFQQHGTQWGAEVNEQRFEFQA</sequence>
<dbReference type="Proteomes" id="UP000824366">
    <property type="component" value="Chromosome"/>
</dbReference>
<dbReference type="EMBL" id="AP024238">
    <property type="protein sequence ID" value="BCO28275.1"/>
    <property type="molecule type" value="Genomic_DNA"/>
</dbReference>
<reference evidence="3 4" key="1">
    <citation type="journal article" date="2021" name="Microbiol. Spectr.">
        <title>A Single Bacterium Capable of Oxidation and Reduction of Iron at Circumneutral pH.</title>
        <authorList>
            <person name="Kato S."/>
            <person name="Ohkuma M."/>
        </authorList>
    </citation>
    <scope>NUCLEOTIDE SEQUENCE [LARGE SCALE GENOMIC DNA]</scope>
    <source>
        <strain evidence="3 4">MIZ03</strain>
    </source>
</reference>
<evidence type="ECO:0000259" key="2">
    <source>
        <dbReference type="PROSITE" id="PS51186"/>
    </source>
</evidence>
<organism evidence="3 4">
    <name type="scientific">Rhodoferax lithotrophicus</name>
    <dbReference type="NCBI Taxonomy" id="2798804"/>
    <lineage>
        <taxon>Bacteria</taxon>
        <taxon>Pseudomonadati</taxon>
        <taxon>Pseudomonadota</taxon>
        <taxon>Betaproteobacteria</taxon>
        <taxon>Burkholderiales</taxon>
        <taxon>Comamonadaceae</taxon>
        <taxon>Rhodoferax</taxon>
    </lineage>
</organism>
<dbReference type="Gene3D" id="3.40.630.30">
    <property type="match status" value="1"/>
</dbReference>
<evidence type="ECO:0000313" key="4">
    <source>
        <dbReference type="Proteomes" id="UP000824366"/>
    </source>
</evidence>
<dbReference type="PROSITE" id="PS51186">
    <property type="entry name" value="GNAT"/>
    <property type="match status" value="1"/>
</dbReference>
<name>A0ABN6D8F7_9BURK</name>